<protein>
    <submittedName>
        <fullName evidence="1">Uncharacterized protein</fullName>
    </submittedName>
</protein>
<sequence length="57" mass="6853">LETCYMRLSLLQMTFGKHIERKHCCFFPGAVRFPLLWLFCYTFILIYINSEHSIFSS</sequence>
<dbReference type="GO" id="GO:0005634">
    <property type="term" value="C:nucleus"/>
    <property type="evidence" value="ECO:0007669"/>
    <property type="project" value="TreeGrafter"/>
</dbReference>
<dbReference type="PANTHER" id="PTHR13252">
    <property type="entry name" value="F-BOX ONLY PROTEIN 28"/>
    <property type="match status" value="1"/>
</dbReference>
<accession>A0A182JKF0</accession>
<dbReference type="VEuPathDB" id="VectorBase:AATE019727"/>
<dbReference type="PANTHER" id="PTHR13252:SF1">
    <property type="entry name" value="DAMPENED, ISOFORM A"/>
    <property type="match status" value="1"/>
</dbReference>
<evidence type="ECO:0000313" key="1">
    <source>
        <dbReference type="EnsemblMetazoa" id="AATE019727-PA.1"/>
    </source>
</evidence>
<dbReference type="AlphaFoldDB" id="A0A182JKF0"/>
<organism evidence="1">
    <name type="scientific">Anopheles atroparvus</name>
    <name type="common">European mosquito</name>
    <dbReference type="NCBI Taxonomy" id="41427"/>
    <lineage>
        <taxon>Eukaryota</taxon>
        <taxon>Metazoa</taxon>
        <taxon>Ecdysozoa</taxon>
        <taxon>Arthropoda</taxon>
        <taxon>Hexapoda</taxon>
        <taxon>Insecta</taxon>
        <taxon>Pterygota</taxon>
        <taxon>Neoptera</taxon>
        <taxon>Endopterygota</taxon>
        <taxon>Diptera</taxon>
        <taxon>Nematocera</taxon>
        <taxon>Culicoidea</taxon>
        <taxon>Culicidae</taxon>
        <taxon>Anophelinae</taxon>
        <taxon>Anopheles</taxon>
    </lineage>
</organism>
<dbReference type="STRING" id="41427.A0A182JKF0"/>
<reference evidence="1" key="1">
    <citation type="submission" date="2022-08" db="UniProtKB">
        <authorList>
            <consortium name="EnsemblMetazoa"/>
        </authorList>
    </citation>
    <scope>IDENTIFICATION</scope>
    <source>
        <strain evidence="1">EBRO</strain>
    </source>
</reference>
<dbReference type="EnsemblMetazoa" id="AATE019727-RA">
    <property type="protein sequence ID" value="AATE019727-PA.1"/>
    <property type="gene ID" value="AATE019727"/>
</dbReference>
<dbReference type="GO" id="GO:0003713">
    <property type="term" value="F:transcription coactivator activity"/>
    <property type="evidence" value="ECO:0007669"/>
    <property type="project" value="TreeGrafter"/>
</dbReference>
<dbReference type="InterPro" id="IPR039719">
    <property type="entry name" value="FBXO28"/>
</dbReference>
<name>A0A182JKF0_ANOAO</name>
<proteinExistence type="predicted"/>